<gene>
    <name evidence="2" type="ORF">A3J43_01950</name>
</gene>
<organism evidence="2 3">
    <name type="scientific">Candidatus Uhrbacteria bacterium RIFCSPHIGHO2_12_FULL_54_23</name>
    <dbReference type="NCBI Taxonomy" id="1802397"/>
    <lineage>
        <taxon>Bacteria</taxon>
        <taxon>Candidatus Uhriibacteriota</taxon>
    </lineage>
</organism>
<dbReference type="InterPro" id="IPR025641">
    <property type="entry name" value="DUF4340"/>
</dbReference>
<evidence type="ECO:0000313" key="2">
    <source>
        <dbReference type="EMBL" id="OGL77649.1"/>
    </source>
</evidence>
<sequence>MSKKTLLILLILVAALAAVWGVKGLLGRKIAGRTKALSIVVLKGIDPALVNEIEIAKGEESVVLTREGDTWKTGDAEADAEKINTALAAVKNASFTGPVARASANHDRLGVGADGLYVAVVQGDERRSFVIGNGGPTFDSSYVRQEGEDAVFLANVNLGFTFYPDVASWEKKEEEAVKQSE</sequence>
<reference evidence="2 3" key="1">
    <citation type="journal article" date="2016" name="Nat. Commun.">
        <title>Thousands of microbial genomes shed light on interconnected biogeochemical processes in an aquifer system.</title>
        <authorList>
            <person name="Anantharaman K."/>
            <person name="Brown C.T."/>
            <person name="Hug L.A."/>
            <person name="Sharon I."/>
            <person name="Castelle C.J."/>
            <person name="Probst A.J."/>
            <person name="Thomas B.C."/>
            <person name="Singh A."/>
            <person name="Wilkins M.J."/>
            <person name="Karaoz U."/>
            <person name="Brodie E.L."/>
            <person name="Williams K.H."/>
            <person name="Hubbard S.S."/>
            <person name="Banfield J.F."/>
        </authorList>
    </citation>
    <scope>NUCLEOTIDE SEQUENCE [LARGE SCALE GENOMIC DNA]</scope>
</reference>
<evidence type="ECO:0000259" key="1">
    <source>
        <dbReference type="Pfam" id="PF14238"/>
    </source>
</evidence>
<dbReference type="Pfam" id="PF14238">
    <property type="entry name" value="DUF4340"/>
    <property type="match status" value="1"/>
</dbReference>
<accession>A0A1F7UHA0</accession>
<comment type="caution">
    <text evidence="2">The sequence shown here is derived from an EMBL/GenBank/DDBJ whole genome shotgun (WGS) entry which is preliminary data.</text>
</comment>
<evidence type="ECO:0000313" key="3">
    <source>
        <dbReference type="Proteomes" id="UP000176604"/>
    </source>
</evidence>
<feature type="domain" description="DUF4340" evidence="1">
    <location>
        <begin position="74"/>
        <end position="173"/>
    </location>
</feature>
<dbReference type="AlphaFoldDB" id="A0A1F7UHA0"/>
<name>A0A1F7UHA0_9BACT</name>
<dbReference type="STRING" id="1802397.A3J43_01950"/>
<proteinExistence type="predicted"/>
<protein>
    <recommendedName>
        <fullName evidence="1">DUF4340 domain-containing protein</fullName>
    </recommendedName>
</protein>
<dbReference type="Proteomes" id="UP000176604">
    <property type="component" value="Unassembled WGS sequence"/>
</dbReference>
<dbReference type="EMBL" id="MGEF01000054">
    <property type="protein sequence ID" value="OGL77649.1"/>
    <property type="molecule type" value="Genomic_DNA"/>
</dbReference>